<dbReference type="EMBL" id="CBLU010000008">
    <property type="protein sequence ID" value="CDG04327.1"/>
    <property type="molecule type" value="Genomic_DNA"/>
</dbReference>
<name>S6FSU4_LACLL</name>
<evidence type="ECO:0000313" key="1">
    <source>
        <dbReference type="EMBL" id="CDG04327.1"/>
    </source>
</evidence>
<evidence type="ECO:0000313" key="2">
    <source>
        <dbReference type="Proteomes" id="UP000015361"/>
    </source>
</evidence>
<protein>
    <submittedName>
        <fullName evidence="1">Uncharacterized protein</fullName>
    </submittedName>
</protein>
<gene>
    <name evidence="1" type="ORF">O9U_02615</name>
</gene>
<sequence length="16" mass="1872">MIFKDSVAFRQFKAIA</sequence>
<reference evidence="1 2" key="1">
    <citation type="journal article" date="2013" name="Appl. Environ. Microbiol.">
        <title>The Carbohydrate Metabolism Signature of Lactococcus lactis Strain A12 Reveals Its Sourdough Ecosystem Origin.</title>
        <authorList>
            <person name="Passerini D."/>
            <person name="Coddeville M."/>
            <person name="Le Bourgeois P."/>
            <person name="Loubiere P."/>
            <person name="Ritzenthaler P."/>
            <person name="Fontagne-Faucher C."/>
            <person name="Daveran-Mingot M.L."/>
            <person name="Cocaign-Bousquet M."/>
        </authorList>
    </citation>
    <scope>NUCLEOTIDE SEQUENCE [LARGE SCALE GENOMIC DNA]</scope>
    <source>
        <strain evidence="1 2">A12</strain>
    </source>
</reference>
<accession>S6FSU4</accession>
<dbReference type="AlphaFoldDB" id="S6FSU4"/>
<comment type="caution">
    <text evidence="1">The sequence shown here is derived from an EMBL/GenBank/DDBJ whole genome shotgun (WGS) entry which is preliminary data.</text>
</comment>
<dbReference type="Proteomes" id="UP000015361">
    <property type="component" value="Unassembled WGS sequence"/>
</dbReference>
<proteinExistence type="predicted"/>
<organism evidence="1 2">
    <name type="scientific">Lactococcus lactis subsp. lactis A12</name>
    <dbReference type="NCBI Taxonomy" id="1137134"/>
    <lineage>
        <taxon>Bacteria</taxon>
        <taxon>Bacillati</taxon>
        <taxon>Bacillota</taxon>
        <taxon>Bacilli</taxon>
        <taxon>Lactobacillales</taxon>
        <taxon>Streptococcaceae</taxon>
        <taxon>Lactococcus</taxon>
    </lineage>
</organism>